<keyword evidence="4" id="KW-1035">Host cytoplasm</keyword>
<dbReference type="RefSeq" id="WP_205489674.1">
    <property type="nucleotide sequence ID" value="NZ_JAFHKI010000036.1"/>
</dbReference>
<dbReference type="Gene3D" id="3.80.10.10">
    <property type="entry name" value="Ribonuclease Inhibitor"/>
    <property type="match status" value="1"/>
</dbReference>
<gene>
    <name evidence="6" type="ORF">JWR99_00985</name>
</gene>
<name>A0A9X0Y7P4_9PSED</name>
<keyword evidence="3" id="KW-0843">Virulence</keyword>
<keyword evidence="4" id="KW-0964">Secreted</keyword>
<dbReference type="AlphaFoldDB" id="A0A9X0Y7P4"/>
<evidence type="ECO:0000313" key="7">
    <source>
        <dbReference type="Proteomes" id="UP001154860"/>
    </source>
</evidence>
<evidence type="ECO:0000256" key="2">
    <source>
        <dbReference type="ARBA" id="ARBA00012483"/>
    </source>
</evidence>
<comment type="catalytic activity">
    <reaction evidence="1">
        <text>S-ubiquitinyl-[E2 ubiquitin-conjugating enzyme]-L-cysteine + [acceptor protein]-L-lysine = [E2 ubiquitin-conjugating enzyme]-L-cysteine + N(6)-ubiquitinyl-[acceptor protein]-L-lysine.</text>
        <dbReference type="EC" id="2.3.2.27"/>
    </reaction>
</comment>
<keyword evidence="4" id="KW-0833">Ubl conjugation pathway</keyword>
<reference evidence="6 7" key="2">
    <citation type="journal article" date="2023" name="Plant Pathol.">
        <title>Dismantling and reorganizing Pseudomonas marginalis sensu#lato.</title>
        <authorList>
            <person name="Sawada H."/>
            <person name="Fujikawa T."/>
            <person name="Satou M."/>
        </authorList>
    </citation>
    <scope>NUCLEOTIDE SEQUENCE [LARGE SCALE GENOMIC DNA]</scope>
    <source>
        <strain evidence="6 7">MAFF 301381</strain>
    </source>
</reference>
<evidence type="ECO:0000256" key="1">
    <source>
        <dbReference type="ARBA" id="ARBA00000900"/>
    </source>
</evidence>
<evidence type="ECO:0000256" key="4">
    <source>
        <dbReference type="PROSITE-ProRule" id="PRU01398"/>
    </source>
</evidence>
<accession>A0A9X0Y7P4</accession>
<dbReference type="InterPro" id="IPR029487">
    <property type="entry name" value="NEL_dom"/>
</dbReference>
<dbReference type="GO" id="GO:0005576">
    <property type="term" value="C:extracellular region"/>
    <property type="evidence" value="ECO:0007669"/>
    <property type="project" value="UniProtKB-UniRule"/>
</dbReference>
<comment type="PTM">
    <text evidence="4">Ubiquitinated in the presence of host E1 ubiquitin-activating enzyme, E2 ubiquitin-conjugating enzyme and ubiquitin.</text>
</comment>
<dbReference type="PROSITE" id="PS52053">
    <property type="entry name" value="NEL"/>
    <property type="match status" value="1"/>
</dbReference>
<dbReference type="EMBL" id="JAFHKJ010000006">
    <property type="protein sequence ID" value="MBN2974640.1"/>
    <property type="molecule type" value="Genomic_DNA"/>
</dbReference>
<organism evidence="6 7">
    <name type="scientific">Pseudomonas lactucae</name>
    <dbReference type="NCBI Taxonomy" id="2813360"/>
    <lineage>
        <taxon>Bacteria</taxon>
        <taxon>Pseudomonadati</taxon>
        <taxon>Pseudomonadota</taxon>
        <taxon>Gammaproteobacteria</taxon>
        <taxon>Pseudomonadales</taxon>
        <taxon>Pseudomonadaceae</taxon>
        <taxon>Pseudomonas</taxon>
    </lineage>
</organism>
<sequence>MARLNGLKLGGNPIQWTEQSLAQLKQFQHLKILVLSHNAHLLHAPDISRMPLLQMLMLDNTGIGNWPSGLFELPRPATFVLDLRNTAVRQLPLVEPGSWQAELVVRTRLDRQRLDFDSENLMVDLRRAAGLDPWRTYPARGEIDSAFWLENRRGARREHLQRLWDDLEGEQGSQGFFEVIRSLQVEGVTFQTPEDAGRYQLNRTQLSLNVWRMLQAMHSDDGLRERLFLMAREPFNCADAGAEIFNAMGIEVLVFEAYRDASLSTLGPALARLARQKARLHQVNRIAQADVKHRLAPLDAGGLGLRLNTELLEGQRGTVDEVEVYVAYQTGLKERLDLPWLSSHMAYRTTSGVSAEQLKTAGDSVLELEQGDGLVNQMLEQDFWNNYLMDTYPQAFRDNQCLHRDSTAGVDDLRSAQDDWAHYLQRPAVQQDSATSEQLRQQLTALADKMGVPHSVVLTGEPMSDAIYLRIFGDSFYDESELGRRLTRSVLGQETQTSESQITVTFPA</sequence>
<dbReference type="Proteomes" id="UP001154860">
    <property type="component" value="Unassembled WGS sequence"/>
</dbReference>
<comment type="similarity">
    <text evidence="4">Belongs to the LRR-containing bacterial E3 ligase family.</text>
</comment>
<keyword evidence="4" id="KW-0832">Ubl conjugation</keyword>
<comment type="caution">
    <text evidence="6">The sequence shown here is derived from an EMBL/GenBank/DDBJ whole genome shotgun (WGS) entry which is preliminary data.</text>
</comment>
<reference evidence="6 7" key="1">
    <citation type="journal article" date="2021" name="Int. J. Syst. Evol. Microbiol.">
        <title>Pseudomonas lactucae sp. nov., a pathogen causing bacterial rot of lettuce in Japan.</title>
        <authorList>
            <person name="Sawada H."/>
            <person name="Fujikawa T."/>
            <person name="Satou M."/>
        </authorList>
    </citation>
    <scope>NUCLEOTIDE SEQUENCE [LARGE SCALE GENOMIC DNA]</scope>
    <source>
        <strain evidence="6 7">MAFF 301381</strain>
    </source>
</reference>
<feature type="domain" description="NEL" evidence="5">
    <location>
        <begin position="140"/>
        <end position="470"/>
    </location>
</feature>
<evidence type="ECO:0000259" key="5">
    <source>
        <dbReference type="PROSITE" id="PS52053"/>
    </source>
</evidence>
<protein>
    <recommendedName>
        <fullName evidence="2">RING-type E3 ubiquitin transferase</fullName>
        <ecNumber evidence="2">2.3.2.27</ecNumber>
    </recommendedName>
</protein>
<dbReference type="Gene3D" id="1.20.58.360">
    <property type="entry name" value="Shigella T3SS effector IpaH defines"/>
    <property type="match status" value="1"/>
</dbReference>
<dbReference type="SUPFAM" id="SSF52058">
    <property type="entry name" value="L domain-like"/>
    <property type="match status" value="1"/>
</dbReference>
<dbReference type="InterPro" id="IPR032675">
    <property type="entry name" value="LRR_dom_sf"/>
</dbReference>
<dbReference type="Pfam" id="PF14496">
    <property type="entry name" value="NEL"/>
    <property type="match status" value="1"/>
</dbReference>
<dbReference type="GO" id="GO:0016567">
    <property type="term" value="P:protein ubiquitination"/>
    <property type="evidence" value="ECO:0007669"/>
    <property type="project" value="InterPro"/>
</dbReference>
<dbReference type="GO" id="GO:0061630">
    <property type="term" value="F:ubiquitin protein ligase activity"/>
    <property type="evidence" value="ECO:0007669"/>
    <property type="project" value="UniProtKB-EC"/>
</dbReference>
<dbReference type="EC" id="2.3.2.27" evidence="2"/>
<evidence type="ECO:0000256" key="3">
    <source>
        <dbReference type="ARBA" id="ARBA00023026"/>
    </source>
</evidence>
<feature type="active site" description="Glycyl thioester intermediate" evidence="4">
    <location>
        <position position="237"/>
    </location>
</feature>
<proteinExistence type="inferred from homology"/>
<keyword evidence="7" id="KW-1185">Reference proteome</keyword>
<keyword evidence="4" id="KW-0808">Transferase</keyword>
<evidence type="ECO:0000313" key="6">
    <source>
        <dbReference type="EMBL" id="MBN2974640.1"/>
    </source>
</evidence>